<protein>
    <submittedName>
        <fullName evidence="2">Integrating conjugative element protein</fullName>
    </submittedName>
</protein>
<evidence type="ECO:0000313" key="2">
    <source>
        <dbReference type="EMBL" id="MDY7218545.1"/>
    </source>
</evidence>
<evidence type="ECO:0000313" key="3">
    <source>
        <dbReference type="Proteomes" id="UP001294570"/>
    </source>
</evidence>
<dbReference type="Proteomes" id="UP001294570">
    <property type="component" value="Unassembled WGS sequence"/>
</dbReference>
<feature type="signal peptide" evidence="1">
    <location>
        <begin position="1"/>
        <end position="22"/>
    </location>
</feature>
<evidence type="ECO:0000256" key="1">
    <source>
        <dbReference type="SAM" id="SignalP"/>
    </source>
</evidence>
<sequence length="179" mass="19252">MKRLFLLLASCIAATSTTIATANTPETPERLEPLVIQRGGVSALRYYDSLSVDSGEKTVKPLPDIRLQKPGQFSAFPVTSQLTPGAVQSRTLSASGLVQPVFMIGYDKLSAQWLSERSSILKQLNALGLVVNVPTAAAMAELQTIAPDLMLQPIPGDDLAKHIGVKHYPVLITKTSIEQ</sequence>
<feature type="chain" id="PRO_5046866069" evidence="1">
    <location>
        <begin position="23"/>
        <end position="179"/>
    </location>
</feature>
<comment type="caution">
    <text evidence="2">The sequence shown here is derived from an EMBL/GenBank/DDBJ whole genome shotgun (WGS) entry which is preliminary data.</text>
</comment>
<dbReference type="NCBIfam" id="TIGR03765">
    <property type="entry name" value="ICE_PFL_4695"/>
    <property type="match status" value="1"/>
</dbReference>
<proteinExistence type="predicted"/>
<accession>A0ABU5GPA1</accession>
<reference evidence="2 3" key="1">
    <citation type="submission" date="2023-12" db="EMBL/GenBank/DDBJ databases">
        <title>Denitrificimonas halotolerans sp. nov.,a novel species isolated from landfill leachate.</title>
        <authorList>
            <person name="Wang S."/>
        </authorList>
    </citation>
    <scope>NUCLEOTIDE SEQUENCE [LARGE SCALE GENOMIC DNA]</scope>
    <source>
        <strain evidence="2 3">JX-1</strain>
    </source>
</reference>
<name>A0ABU5GPA1_9GAMM</name>
<keyword evidence="3" id="KW-1185">Reference proteome</keyword>
<dbReference type="RefSeq" id="WP_321552637.1">
    <property type="nucleotide sequence ID" value="NZ_JAXIVU010000002.1"/>
</dbReference>
<dbReference type="Pfam" id="PF11072">
    <property type="entry name" value="DUF2859"/>
    <property type="match status" value="1"/>
</dbReference>
<dbReference type="EMBL" id="JAXIVU010000002">
    <property type="protein sequence ID" value="MDY7218545.1"/>
    <property type="molecule type" value="Genomic_DNA"/>
</dbReference>
<dbReference type="InterPro" id="IPR021300">
    <property type="entry name" value="Integr_conj_element_PFL4695"/>
</dbReference>
<keyword evidence="1" id="KW-0732">Signal</keyword>
<gene>
    <name evidence="2" type="ORF">TOI97_02975</name>
</gene>
<organism evidence="2 3">
    <name type="scientific">Denitrificimonas halotolerans</name>
    <dbReference type="NCBI Taxonomy" id="3098930"/>
    <lineage>
        <taxon>Bacteria</taxon>
        <taxon>Pseudomonadati</taxon>
        <taxon>Pseudomonadota</taxon>
        <taxon>Gammaproteobacteria</taxon>
        <taxon>Pseudomonadales</taxon>
        <taxon>Pseudomonadaceae</taxon>
        <taxon>Denitrificimonas</taxon>
    </lineage>
</organism>